<dbReference type="GO" id="GO:0016020">
    <property type="term" value="C:membrane"/>
    <property type="evidence" value="ECO:0007669"/>
    <property type="project" value="InterPro"/>
</dbReference>
<dbReference type="InterPro" id="IPR050640">
    <property type="entry name" value="Bact_2-comp_sensor_kinase"/>
</dbReference>
<dbReference type="PANTHER" id="PTHR34220">
    <property type="entry name" value="SENSOR HISTIDINE KINASE YPDA"/>
    <property type="match status" value="1"/>
</dbReference>
<dbReference type="AlphaFoldDB" id="A0A4Q0MC89"/>
<organism evidence="3 4">
    <name type="scientific">Arcticibacter tournemirensis</name>
    <dbReference type="NCBI Taxonomy" id="699437"/>
    <lineage>
        <taxon>Bacteria</taxon>
        <taxon>Pseudomonadati</taxon>
        <taxon>Bacteroidota</taxon>
        <taxon>Sphingobacteriia</taxon>
        <taxon>Sphingobacteriales</taxon>
        <taxon>Sphingobacteriaceae</taxon>
        <taxon>Arcticibacter</taxon>
    </lineage>
</organism>
<feature type="domain" description="Signal transduction histidine kinase internal region" evidence="2">
    <location>
        <begin position="422"/>
        <end position="497"/>
    </location>
</feature>
<protein>
    <submittedName>
        <fullName evidence="3">Regulator</fullName>
    </submittedName>
</protein>
<feature type="transmembrane region" description="Helical" evidence="1">
    <location>
        <begin position="250"/>
        <end position="268"/>
    </location>
</feature>
<evidence type="ECO:0000259" key="2">
    <source>
        <dbReference type="Pfam" id="PF06580"/>
    </source>
</evidence>
<feature type="transmembrane region" description="Helical" evidence="1">
    <location>
        <begin position="311"/>
        <end position="328"/>
    </location>
</feature>
<feature type="transmembrane region" description="Helical" evidence="1">
    <location>
        <begin position="363"/>
        <end position="380"/>
    </location>
</feature>
<accession>A0A4Q0MC89</accession>
<name>A0A4Q0MC89_9SPHI</name>
<dbReference type="Pfam" id="PF06580">
    <property type="entry name" value="His_kinase"/>
    <property type="match status" value="1"/>
</dbReference>
<dbReference type="InterPro" id="IPR010559">
    <property type="entry name" value="Sig_transdc_His_kin_internal"/>
</dbReference>
<comment type="caution">
    <text evidence="3">The sequence shown here is derived from an EMBL/GenBank/DDBJ whole genome shotgun (WGS) entry which is preliminary data.</text>
</comment>
<gene>
    <name evidence="3" type="ORF">EKH83_07595</name>
</gene>
<evidence type="ECO:0000313" key="4">
    <source>
        <dbReference type="Proteomes" id="UP000290848"/>
    </source>
</evidence>
<reference evidence="3 4" key="1">
    <citation type="submission" date="2018-12" db="EMBL/GenBank/DDBJ databases">
        <title>The Draft Genome Sequence of the Soil Bacterium Pedobacter tournemirensis R1.</title>
        <authorList>
            <person name="He J."/>
        </authorList>
    </citation>
    <scope>NUCLEOTIDE SEQUENCE [LARGE SCALE GENOMIC DNA]</scope>
    <source>
        <strain evidence="3 4">R1</strain>
    </source>
</reference>
<keyword evidence="1" id="KW-0812">Transmembrane</keyword>
<feature type="transmembrane region" description="Helical" evidence="1">
    <location>
        <begin position="218"/>
        <end position="238"/>
    </location>
</feature>
<dbReference type="GO" id="GO:0000155">
    <property type="term" value="F:phosphorelay sensor kinase activity"/>
    <property type="evidence" value="ECO:0007669"/>
    <property type="project" value="InterPro"/>
</dbReference>
<keyword evidence="1" id="KW-1133">Transmembrane helix</keyword>
<evidence type="ECO:0000313" key="3">
    <source>
        <dbReference type="EMBL" id="RXF70499.1"/>
    </source>
</evidence>
<dbReference type="Proteomes" id="UP000290848">
    <property type="component" value="Unassembled WGS sequence"/>
</dbReference>
<feature type="transmembrane region" description="Helical" evidence="1">
    <location>
        <begin position="386"/>
        <end position="404"/>
    </location>
</feature>
<feature type="transmembrane region" description="Helical" evidence="1">
    <location>
        <begin position="280"/>
        <end position="299"/>
    </location>
</feature>
<evidence type="ECO:0000256" key="1">
    <source>
        <dbReference type="SAM" id="Phobius"/>
    </source>
</evidence>
<dbReference type="EMBL" id="RXOC01000004">
    <property type="protein sequence ID" value="RXF70499.1"/>
    <property type="molecule type" value="Genomic_DNA"/>
</dbReference>
<feature type="transmembrane region" description="Helical" evidence="1">
    <location>
        <begin position="334"/>
        <end position="356"/>
    </location>
</feature>
<sequence>MQRGYECRGRLMFRSAFGLRQRCKQNRRSGLVSFSCCKIRNGQKVLPKKTCERHLELSCSTKKDYGFIYIYHMQKLRIFLFLLITTLASCQPGHDIRYEMADAVLSRQGSAFTARVDINVLEKKFSSPLGLQVHSFGAFLVYWDGVKVGQNGVPAKAGRPEVPGTETSYYQIPDKLAGTGKHVVIVSGTQSYLRETGRIVMAKPDSYLKLLRKPLIELSLVNLMAGAFLIATIYYLFLYANSEYKQRTTLLFAVICFLFFALLVMEYLKFYIDIPYTQFYTRLAIVGWLTFANALLIPLYFTIHFNLPHKLLVMGVLFAALLSIYIINYEHYDLTAHLHSLTLWIASVLILLYVLVKKRPGSLLVLTGFIISMVINQYMFYDFGLYISFTIILLCILYLQTLGARQLEVAHRASLLLSSRLQLELIKKNIQPHFLRNTLTSLIDWIEESPAQGVQFIQALSHEFDVMNEIAEHALIPIRQEIDLCRHHLDVMQFRKEIRYIWKDSEIQDGELIPPAIIHTLLENGITHSIPSGENKIEFALSFSRSATAKQYIFEVFAENRLKSERRGGNGFRYIEARLKESYGDGWSFSSEPFAGGWRSIIRIEL</sequence>
<proteinExistence type="predicted"/>
<dbReference type="PANTHER" id="PTHR34220:SF7">
    <property type="entry name" value="SENSOR HISTIDINE KINASE YPDA"/>
    <property type="match status" value="1"/>
</dbReference>
<keyword evidence="1" id="KW-0472">Membrane</keyword>